<dbReference type="EMBL" id="LAZR01014053">
    <property type="protein sequence ID" value="KKM19152.1"/>
    <property type="molecule type" value="Genomic_DNA"/>
</dbReference>
<evidence type="ECO:0000313" key="1">
    <source>
        <dbReference type="EMBL" id="KKM19152.1"/>
    </source>
</evidence>
<name>A0A0F9HVI0_9ZZZZ</name>
<gene>
    <name evidence="1" type="ORF">LCGC14_1658520</name>
</gene>
<dbReference type="AlphaFoldDB" id="A0A0F9HVI0"/>
<accession>A0A0F9HVI0</accession>
<proteinExistence type="predicted"/>
<protein>
    <submittedName>
        <fullName evidence="1">Uncharacterized protein</fullName>
    </submittedName>
</protein>
<feature type="non-terminal residue" evidence="1">
    <location>
        <position position="829"/>
    </location>
</feature>
<sequence length="829" mass="88404">MEKKIYFILAVLMLVTFVVAADFTPQGNINLRNVYNITNVPYYNGTDINITGLYYGNGSQMIGVVVSSANSSDFWDSLNTPADITGLTDSQISDTLTIDGTGSVVWATLNTYPSTCTSSQYISVLGDTLTCAAISIAISQITDIANANVNSSDFWDGLNTPADILGSLINNDLNWINWTTVANGTLYLSSNPSGYIDWGAATNGTLFLSSQWNATNTSYYLVTNPHGYVNTTSASDLNNLLTLDWANITNKFITAVGDVYINMVGTTATFNETVLNATGDARYINVDGETSNITTTGNVTGSFIFGDGSNIHGIQHGNLALFLLNNASDISGSKILFTDVGIATSTTLSKAITVTGTEYQNWTTNDGVPNLHELLDGVNEMHLHARTTGSSKDTTLFWRLWQNNTAGNMVLLFTSEESSILTTTLTGIDIHMTVVESALNLSDRLTIQLIANIAGGGANPTVEVQIEGASASRVELVVPGANVGTFVPYLGAINNLNLGAHNFSVDASVLFVDSNKDYVGIGTSSPDSVFHIKADIAGTVGSHPAGQIIIQNPADSVTSNAVITAYESDGSGNPDQQLWYLGSSSSSNSNIILLNRRNALLQFGTSDSTRMTILGNGNVGINTTTPQNTLNVIGDINFTTLIYGNGSQLIGLMFASNDSFYLKTNPFGFYNVTDFDINDYYLKNNPFSFYNSTDFSISDYYLKNNPFGFFNSTNPQTETDPIFTAWDNFTGIPHATPSNGDVTHFSWADEIYDWVIGLGYSTTTGTVTSVAAGNGLDFTTITSTGSVTMGTPDSLTAGTSNAVTATSHTHAVSGFLESLVQDTSPQLGG</sequence>
<reference evidence="1" key="1">
    <citation type="journal article" date="2015" name="Nature">
        <title>Complex archaea that bridge the gap between prokaryotes and eukaryotes.</title>
        <authorList>
            <person name="Spang A."/>
            <person name="Saw J.H."/>
            <person name="Jorgensen S.L."/>
            <person name="Zaremba-Niedzwiedzka K."/>
            <person name="Martijn J."/>
            <person name="Lind A.E."/>
            <person name="van Eijk R."/>
            <person name="Schleper C."/>
            <person name="Guy L."/>
            <person name="Ettema T.J."/>
        </authorList>
    </citation>
    <scope>NUCLEOTIDE SEQUENCE</scope>
</reference>
<comment type="caution">
    <text evidence="1">The sequence shown here is derived from an EMBL/GenBank/DDBJ whole genome shotgun (WGS) entry which is preliminary data.</text>
</comment>
<organism evidence="1">
    <name type="scientific">marine sediment metagenome</name>
    <dbReference type="NCBI Taxonomy" id="412755"/>
    <lineage>
        <taxon>unclassified sequences</taxon>
        <taxon>metagenomes</taxon>
        <taxon>ecological metagenomes</taxon>
    </lineage>
</organism>